<keyword evidence="4" id="KW-0472">Membrane</keyword>
<proteinExistence type="predicted"/>
<dbReference type="OrthoDB" id="2012278at2759"/>
<dbReference type="RefSeq" id="XP_022080809.1">
    <property type="nucleotide sequence ID" value="XM_022225117.1"/>
</dbReference>
<evidence type="ECO:0000256" key="3">
    <source>
        <dbReference type="ARBA" id="ARBA00022989"/>
    </source>
</evidence>
<evidence type="ECO:0000256" key="2">
    <source>
        <dbReference type="ARBA" id="ARBA00022692"/>
    </source>
</evidence>
<comment type="subcellular location">
    <subcellularLocation>
        <location evidence="1">Membrane</location>
    </subcellularLocation>
</comment>
<reference evidence="8 9" key="1">
    <citation type="submission" date="2025-04" db="UniProtKB">
        <authorList>
            <consortium name="RefSeq"/>
        </authorList>
    </citation>
    <scope>IDENTIFICATION</scope>
</reference>
<dbReference type="AlphaFoldDB" id="A0A8B7XJ33"/>
<dbReference type="GO" id="GO:0005829">
    <property type="term" value="C:cytosol"/>
    <property type="evidence" value="ECO:0007669"/>
    <property type="project" value="TreeGrafter"/>
</dbReference>
<dbReference type="GO" id="GO:0016020">
    <property type="term" value="C:membrane"/>
    <property type="evidence" value="ECO:0007669"/>
    <property type="project" value="UniProtKB-SubCell"/>
</dbReference>
<gene>
    <name evidence="8 9" type="primary">LOC110973906</name>
</gene>
<dbReference type="GeneID" id="110973906"/>
<evidence type="ECO:0000313" key="9">
    <source>
        <dbReference type="RefSeq" id="XP_022080809.1"/>
    </source>
</evidence>
<dbReference type="InterPro" id="IPR013636">
    <property type="entry name" value="ARMH3_C"/>
</dbReference>
<accession>A0A8B7XJ33</accession>
<evidence type="ECO:0000313" key="8">
    <source>
        <dbReference type="RefSeq" id="XP_022080808.1"/>
    </source>
</evidence>
<evidence type="ECO:0000313" key="7">
    <source>
        <dbReference type="Proteomes" id="UP000694845"/>
    </source>
</evidence>
<dbReference type="RefSeq" id="XP_022080808.1">
    <property type="nucleotide sequence ID" value="XM_022225116.1"/>
</dbReference>
<evidence type="ECO:0000259" key="6">
    <source>
        <dbReference type="SMART" id="SM01158"/>
    </source>
</evidence>
<dbReference type="PANTHER" id="PTHR13608">
    <property type="entry name" value="ARMADILLO-LIKE HELICAL DOMAIN-CONTAINING PROTEIN 3"/>
    <property type="match status" value="1"/>
</dbReference>
<evidence type="ECO:0000256" key="1">
    <source>
        <dbReference type="ARBA" id="ARBA00004370"/>
    </source>
</evidence>
<evidence type="ECO:0000256" key="5">
    <source>
        <dbReference type="SAM" id="MobiDB-lite"/>
    </source>
</evidence>
<evidence type="ECO:0000256" key="4">
    <source>
        <dbReference type="ARBA" id="ARBA00023136"/>
    </source>
</evidence>
<dbReference type="Proteomes" id="UP000694845">
    <property type="component" value="Unplaced"/>
</dbReference>
<feature type="region of interest" description="Disordered" evidence="5">
    <location>
        <begin position="367"/>
        <end position="398"/>
    </location>
</feature>
<dbReference type="PANTHER" id="PTHR13608:SF3">
    <property type="entry name" value="ARMADILLO-LIKE HELICAL DOMAIN-CONTAINING PROTEIN 3"/>
    <property type="match status" value="1"/>
</dbReference>
<organism evidence="7 8">
    <name type="scientific">Acanthaster planci</name>
    <name type="common">Crown-of-thorns starfish</name>
    <dbReference type="NCBI Taxonomy" id="133434"/>
    <lineage>
        <taxon>Eukaryota</taxon>
        <taxon>Metazoa</taxon>
        <taxon>Echinodermata</taxon>
        <taxon>Eleutherozoa</taxon>
        <taxon>Asterozoa</taxon>
        <taxon>Asteroidea</taxon>
        <taxon>Valvatacea</taxon>
        <taxon>Valvatida</taxon>
        <taxon>Acanthasteridae</taxon>
        <taxon>Acanthaster</taxon>
    </lineage>
</organism>
<keyword evidence="7" id="KW-1185">Reference proteome</keyword>
<protein>
    <submittedName>
        <fullName evidence="8">UPF0668 protein C10orf76 homolog isoform X1</fullName>
    </submittedName>
    <submittedName>
        <fullName evidence="9">UPF0668 protein C10orf76 homolog isoform X2</fullName>
    </submittedName>
</protein>
<dbReference type="SMART" id="SM01158">
    <property type="entry name" value="DUF1741"/>
    <property type="match status" value="1"/>
</dbReference>
<dbReference type="Pfam" id="PF08427">
    <property type="entry name" value="ARMH3_C"/>
    <property type="match status" value="1"/>
</dbReference>
<dbReference type="CTD" id="79591"/>
<name>A0A8B7XJ33_ACAPL</name>
<dbReference type="KEGG" id="aplc:110973906"/>
<keyword evidence="2" id="KW-0812">Transmembrane</keyword>
<feature type="domain" description="Armadillo-like helical" evidence="6">
    <location>
        <begin position="472"/>
        <end position="708"/>
    </location>
</feature>
<dbReference type="InterPro" id="IPR039868">
    <property type="entry name" value="ARMD3-like"/>
</dbReference>
<sequence>MVSAAQRFNPEDQHSRQETFFHLQICQIVHLSTIHCALDMPRLKGPTLLRPGSDQKIALKEKILDIYDAFFKGQDPSRGNPNFWDELFLLKANVKYIESELGSLEPQQLLKIKEHVNSLFYHSVATLKQDHPIRVVNALQTLCALVRGVHKRTLSDHGFEVIDILIGFDSAEMLMTNLVERLNSILVGVYSVSLKNLALRLFLILATVTDNVSQNTILEYLMINSVFESIIQILANPTSRQDHGYEAVLLLTLLVNYRKYESANPYIVKLSIMDDELALTGLGAVISSTLARYNSQFKLGQDDVAYTGWFSAITNMVGNMFVAENSEHIQPSIDPDNCILLSLYEAVHLNRNFLTVLSHNHAHPVQSLPSTTCPSSPPAVPSAAQSLHGEPSSPTAVSETPTNILVTFLSYCSMVMQDLKDEQRQNNTKLCLIILTCIAEDQYANSFLHDANLSFRVPLFRAPMRHRKATTETVWASRPLACALLDLMVEFVMSHMMKCLPLELYLRCTGVIHRILCYQKKCRVRLQYPWKEVWTALISLLKFLLGNESVLVSSYNIFELACQVVNLFNLFITYGDTFLPTPGSYDELYYELIRMHQVFDNLYSMALRHSTNNGEYKNTANKLTSSLVNIRAIINHFTPKIDSWSTSNKQTALTEEQVLEVVRTNYDTLTLKLQDSLDQYERYAEKPKETAFFTLLVRAIVHDFRKNVVISNLEQQSVLQEFSTIH</sequence>
<keyword evidence="3" id="KW-1133">Transmembrane helix</keyword>